<evidence type="ECO:0000313" key="2">
    <source>
        <dbReference type="EMBL" id="OKO93599.1"/>
    </source>
</evidence>
<keyword evidence="1" id="KW-1133">Transmembrane helix</keyword>
<evidence type="ECO:0000313" key="3">
    <source>
        <dbReference type="Proteomes" id="UP000186030"/>
    </source>
</evidence>
<dbReference type="AlphaFoldDB" id="A0A1Q5T003"/>
<gene>
    <name evidence="2" type="ORF">BRO54_1831</name>
</gene>
<organism evidence="2 3">
    <name type="scientific">Geobacillus proteiniphilus</name>
    <dbReference type="NCBI Taxonomy" id="860353"/>
    <lineage>
        <taxon>Bacteria</taxon>
        <taxon>Bacillati</taxon>
        <taxon>Bacillota</taxon>
        <taxon>Bacilli</taxon>
        <taxon>Bacillales</taxon>
        <taxon>Anoxybacillaceae</taxon>
        <taxon>Geobacillus</taxon>
    </lineage>
</organism>
<reference evidence="2 3" key="1">
    <citation type="submission" date="2016-11" db="EMBL/GenBank/DDBJ databases">
        <authorList>
            <person name="Kadnikov V."/>
            <person name="Nazina T."/>
        </authorList>
    </citation>
    <scope>NUCLEOTIDE SEQUENCE [LARGE SCALE GENOMIC DNA]</scope>
    <source>
        <strain evidence="2 3">1017</strain>
    </source>
</reference>
<proteinExistence type="predicted"/>
<reference evidence="3" key="2">
    <citation type="submission" date="2017-01" db="EMBL/GenBank/DDBJ databases">
        <title>Genome sequencing and annotation of Geobacillus sp. 1017, a Hydrocarbon-Oxidizing Thermophilic Bacterium Isolated from a Heavy Oil Reservoir (China).</title>
        <authorList>
            <person name="Kadnikov V.V."/>
            <person name="Mardanov A.V."/>
            <person name="Poltaraus A.B."/>
            <person name="Sokolova D.S."/>
            <person name="Semenova E.M."/>
            <person name="Ravin N.V."/>
            <person name="Tourova T.P."/>
            <person name="Nazina T.N."/>
        </authorList>
    </citation>
    <scope>NUCLEOTIDE SEQUENCE [LARGE SCALE GENOMIC DNA]</scope>
    <source>
        <strain evidence="3">1017</strain>
    </source>
</reference>
<feature type="transmembrane region" description="Helical" evidence="1">
    <location>
        <begin position="27"/>
        <end position="45"/>
    </location>
</feature>
<name>A0A1Q5T003_9BACL</name>
<dbReference type="Proteomes" id="UP000186030">
    <property type="component" value="Unassembled WGS sequence"/>
</dbReference>
<accession>A0A1Q5T003</accession>
<sequence>MRGKGKLHDGLVVRHYGLTKKRVNDGLFLEALTSCSFLAIIHLFFRFHEMRAL</sequence>
<keyword evidence="1" id="KW-0812">Transmembrane</keyword>
<comment type="caution">
    <text evidence="2">The sequence shown here is derived from an EMBL/GenBank/DDBJ whole genome shotgun (WGS) entry which is preliminary data.</text>
</comment>
<keyword evidence="1" id="KW-0472">Membrane</keyword>
<protein>
    <submittedName>
        <fullName evidence="2">Uncharacterized protein</fullName>
    </submittedName>
</protein>
<evidence type="ECO:0000256" key="1">
    <source>
        <dbReference type="SAM" id="Phobius"/>
    </source>
</evidence>
<dbReference type="EMBL" id="MQMG01000020">
    <property type="protein sequence ID" value="OKO93599.1"/>
    <property type="molecule type" value="Genomic_DNA"/>
</dbReference>